<evidence type="ECO:0000313" key="1">
    <source>
        <dbReference type="EMBL" id="CUT18366.1"/>
    </source>
</evidence>
<reference evidence="2" key="1">
    <citation type="submission" date="2015-11" db="EMBL/GenBank/DDBJ databases">
        <authorList>
            <person name="Seth-Smith H.M.B."/>
        </authorList>
    </citation>
    <scope>NUCLEOTIDE SEQUENCE [LARGE SCALE GENOMIC DNA]</scope>
    <source>
        <strain evidence="2">2013Ark11</strain>
    </source>
</reference>
<name>A0A0S4M3V8_9BURK</name>
<evidence type="ECO:0000313" key="2">
    <source>
        <dbReference type="Proteomes" id="UP000198651"/>
    </source>
</evidence>
<protein>
    <submittedName>
        <fullName evidence="1">Uncharacterized protein</fullName>
    </submittedName>
</protein>
<dbReference type="RefSeq" id="WP_092343837.1">
    <property type="nucleotide sequence ID" value="NZ_LN906597.1"/>
</dbReference>
<sequence>MREEDLGHYSNSCEDIVDTNRDYICRRSNESYKDRSLSALKHLTSTLIFLGTLKPTYGILTSAVCWVSLESDLCSLIYLKRRFDCAISEGNDLPSINITSVLGYFFSKSKITNTSFPLNELDPEDRIENFFM</sequence>
<keyword evidence="2" id="KW-1185">Reference proteome</keyword>
<accession>A0A0S4M3V8</accession>
<dbReference type="AlphaFoldDB" id="A0A0S4M3V8"/>
<organism evidence="1 2">
    <name type="scientific">Candidatus Ichthyocystis hellenicum</name>
    <dbReference type="NCBI Taxonomy" id="1561003"/>
    <lineage>
        <taxon>Bacteria</taxon>
        <taxon>Pseudomonadati</taxon>
        <taxon>Pseudomonadota</taxon>
        <taxon>Betaproteobacteria</taxon>
        <taxon>Burkholderiales</taxon>
        <taxon>Candidatus Ichthyocystis</taxon>
    </lineage>
</organism>
<proteinExistence type="predicted"/>
<dbReference type="EMBL" id="LN906597">
    <property type="protein sequence ID" value="CUT18366.1"/>
    <property type="molecule type" value="Genomic_DNA"/>
</dbReference>
<dbReference type="Proteomes" id="UP000198651">
    <property type="component" value="Chromosome I"/>
</dbReference>
<gene>
    <name evidence="1" type="ORF">Ark11_1573</name>
</gene>